<keyword evidence="8" id="KW-0670">Pyruvate</keyword>
<proteinExistence type="predicted"/>
<name>A0A6J5E878_9BURK</name>
<keyword evidence="4" id="KW-0804">Transcription</keyword>
<evidence type="ECO:0000313" key="8">
    <source>
        <dbReference type="EMBL" id="CAB3762067.1"/>
    </source>
</evidence>
<dbReference type="InterPro" id="IPR000524">
    <property type="entry name" value="Tscrpt_reg_HTH_GntR"/>
</dbReference>
<feature type="domain" description="HTH gntR-type" evidence="7">
    <location>
        <begin position="8"/>
        <end position="76"/>
    </location>
</feature>
<dbReference type="PROSITE" id="PS50949">
    <property type="entry name" value="HTH_GNTR"/>
    <property type="match status" value="1"/>
</dbReference>
<dbReference type="InterPro" id="IPR036388">
    <property type="entry name" value="WH-like_DNA-bd_sf"/>
</dbReference>
<protein>
    <recommendedName>
        <fullName evidence="6">Pyruvate dehydrogenase complex repressor</fullName>
    </recommendedName>
</protein>
<evidence type="ECO:0000256" key="4">
    <source>
        <dbReference type="ARBA" id="ARBA00023163"/>
    </source>
</evidence>
<dbReference type="Pfam" id="PF00392">
    <property type="entry name" value="GntR"/>
    <property type="match status" value="1"/>
</dbReference>
<dbReference type="InterPro" id="IPR036390">
    <property type="entry name" value="WH_DNA-bd_sf"/>
</dbReference>
<organism evidence="8 9">
    <name type="scientific">Paraburkholderia solisilvae</name>
    <dbReference type="NCBI Taxonomy" id="624376"/>
    <lineage>
        <taxon>Bacteria</taxon>
        <taxon>Pseudomonadati</taxon>
        <taxon>Pseudomonadota</taxon>
        <taxon>Betaproteobacteria</taxon>
        <taxon>Burkholderiales</taxon>
        <taxon>Burkholderiaceae</taxon>
        <taxon>Paraburkholderia</taxon>
    </lineage>
</organism>
<evidence type="ECO:0000256" key="5">
    <source>
        <dbReference type="ARBA" id="ARBA00037357"/>
    </source>
</evidence>
<dbReference type="PRINTS" id="PR00035">
    <property type="entry name" value="HTHGNTR"/>
</dbReference>
<evidence type="ECO:0000256" key="1">
    <source>
        <dbReference type="ARBA" id="ARBA00022491"/>
    </source>
</evidence>
<dbReference type="InterPro" id="IPR008920">
    <property type="entry name" value="TF_FadR/GntR_C"/>
</dbReference>
<evidence type="ECO:0000256" key="3">
    <source>
        <dbReference type="ARBA" id="ARBA00023125"/>
    </source>
</evidence>
<dbReference type="PANTHER" id="PTHR43537">
    <property type="entry name" value="TRANSCRIPTIONAL REGULATOR, GNTR FAMILY"/>
    <property type="match status" value="1"/>
</dbReference>
<accession>A0A6J5E878</accession>
<dbReference type="InterPro" id="IPR011711">
    <property type="entry name" value="GntR_C"/>
</dbReference>
<keyword evidence="1" id="KW-0678">Repressor</keyword>
<dbReference type="AlphaFoldDB" id="A0A6J5E878"/>
<keyword evidence="9" id="KW-1185">Reference proteome</keyword>
<dbReference type="SUPFAM" id="SSF48008">
    <property type="entry name" value="GntR ligand-binding domain-like"/>
    <property type="match status" value="1"/>
</dbReference>
<dbReference type="RefSeq" id="WP_175112475.1">
    <property type="nucleotide sequence ID" value="NZ_CADIKF010000030.1"/>
</dbReference>
<evidence type="ECO:0000256" key="2">
    <source>
        <dbReference type="ARBA" id="ARBA00023015"/>
    </source>
</evidence>
<keyword evidence="3" id="KW-0238">DNA-binding</keyword>
<dbReference type="EMBL" id="CADIKF010000030">
    <property type="protein sequence ID" value="CAB3762067.1"/>
    <property type="molecule type" value="Genomic_DNA"/>
</dbReference>
<dbReference type="CDD" id="cd07377">
    <property type="entry name" value="WHTH_GntR"/>
    <property type="match status" value="1"/>
</dbReference>
<gene>
    <name evidence="8" type="primary">pdhR_2</name>
    <name evidence="8" type="ORF">LMG29739_03777</name>
</gene>
<dbReference type="SUPFAM" id="SSF46785">
    <property type="entry name" value="Winged helix' DNA-binding domain"/>
    <property type="match status" value="1"/>
</dbReference>
<evidence type="ECO:0000256" key="6">
    <source>
        <dbReference type="ARBA" id="ARBA00039592"/>
    </source>
</evidence>
<evidence type="ECO:0000313" key="9">
    <source>
        <dbReference type="Proteomes" id="UP000494329"/>
    </source>
</evidence>
<dbReference type="PANTHER" id="PTHR43537:SF34">
    <property type="entry name" value="PYRUVATE DEHYDROGENASE COMPLEX REPRESSOR"/>
    <property type="match status" value="1"/>
</dbReference>
<keyword evidence="2" id="KW-0805">Transcription regulation</keyword>
<dbReference type="Gene3D" id="1.10.10.10">
    <property type="entry name" value="Winged helix-like DNA-binding domain superfamily/Winged helix DNA-binding domain"/>
    <property type="match status" value="1"/>
</dbReference>
<dbReference type="GO" id="GO:0003677">
    <property type="term" value="F:DNA binding"/>
    <property type="evidence" value="ECO:0007669"/>
    <property type="project" value="UniProtKB-KW"/>
</dbReference>
<sequence length="238" mass="26174">MGQRSEPDSALGHVVRQIESRLLDPDLKPGARLPSERAMAEAFGTSRSTVREAVARLVARGALETRRGAGVFVSAAPQVMPDSLWLQRSGEGAPQRRETLEFRAIFECCVARFAAERASAEERKRLGTVLRDMTRAVEAGDVDAEARGDATFHLTLAAMAHNFMLTRFYTTVVDQLRDHITRNTYAAMLDLPHAKARSIARLAQHESIYRAICERAPEGAAQAMAQHLAFVGEQFNAG</sequence>
<dbReference type="Proteomes" id="UP000494329">
    <property type="component" value="Unassembled WGS sequence"/>
</dbReference>
<dbReference type="Gene3D" id="1.20.120.530">
    <property type="entry name" value="GntR ligand-binding domain-like"/>
    <property type="match status" value="1"/>
</dbReference>
<dbReference type="GO" id="GO:0003700">
    <property type="term" value="F:DNA-binding transcription factor activity"/>
    <property type="evidence" value="ECO:0007669"/>
    <property type="project" value="InterPro"/>
</dbReference>
<reference evidence="8 9" key="1">
    <citation type="submission" date="2020-04" db="EMBL/GenBank/DDBJ databases">
        <authorList>
            <person name="De Canck E."/>
        </authorList>
    </citation>
    <scope>NUCLEOTIDE SEQUENCE [LARGE SCALE GENOMIC DNA]</scope>
    <source>
        <strain evidence="8 9">LMG 29739</strain>
    </source>
</reference>
<dbReference type="SMART" id="SM00895">
    <property type="entry name" value="FCD"/>
    <property type="match status" value="1"/>
</dbReference>
<comment type="function">
    <text evidence="5">Transcriptional repressor for the pyruvate dehydrogenase complex genes aceEF and lpd.</text>
</comment>
<dbReference type="SMART" id="SM00345">
    <property type="entry name" value="HTH_GNTR"/>
    <property type="match status" value="1"/>
</dbReference>
<dbReference type="Pfam" id="PF07729">
    <property type="entry name" value="FCD"/>
    <property type="match status" value="1"/>
</dbReference>
<evidence type="ECO:0000259" key="7">
    <source>
        <dbReference type="PROSITE" id="PS50949"/>
    </source>
</evidence>